<evidence type="ECO:0000313" key="20">
    <source>
        <dbReference type="EMBL" id="VAX42816.1"/>
    </source>
</evidence>
<feature type="compositionally biased region" description="Low complexity" evidence="18">
    <location>
        <begin position="728"/>
        <end position="745"/>
    </location>
</feature>
<comment type="similarity">
    <text evidence="3">Belongs to the RNase E/G family. RNase G subfamily.</text>
</comment>
<dbReference type="EMBL" id="UOGK01000756">
    <property type="protein sequence ID" value="VAX42816.1"/>
    <property type="molecule type" value="Genomic_DNA"/>
</dbReference>
<feature type="compositionally biased region" description="Acidic residues" evidence="18">
    <location>
        <begin position="691"/>
        <end position="700"/>
    </location>
</feature>
<dbReference type="GO" id="GO:0004540">
    <property type="term" value="F:RNA nuclease activity"/>
    <property type="evidence" value="ECO:0007669"/>
    <property type="project" value="InterPro"/>
</dbReference>
<evidence type="ECO:0000256" key="4">
    <source>
        <dbReference type="ARBA" id="ARBA00017719"/>
    </source>
</evidence>
<keyword evidence="10" id="KW-0540">Nuclease</keyword>
<feature type="compositionally biased region" description="Basic residues" evidence="18">
    <location>
        <begin position="704"/>
        <end position="718"/>
    </location>
</feature>
<dbReference type="GO" id="GO:0005737">
    <property type="term" value="C:cytoplasm"/>
    <property type="evidence" value="ECO:0007669"/>
    <property type="project" value="UniProtKB-SubCell"/>
</dbReference>
<feature type="compositionally biased region" description="Low complexity" evidence="18">
    <location>
        <begin position="604"/>
        <end position="621"/>
    </location>
</feature>
<keyword evidence="8" id="KW-0698">rRNA processing</keyword>
<feature type="compositionally biased region" description="Basic residues" evidence="18">
    <location>
        <begin position="643"/>
        <end position="654"/>
    </location>
</feature>
<dbReference type="GO" id="GO:0019843">
    <property type="term" value="F:rRNA binding"/>
    <property type="evidence" value="ECO:0007669"/>
    <property type="project" value="UniProtKB-KW"/>
</dbReference>
<dbReference type="Gene3D" id="2.40.50.140">
    <property type="entry name" value="Nucleic acid-binding proteins"/>
    <property type="match status" value="1"/>
</dbReference>
<keyword evidence="13" id="KW-0255">Endonuclease</keyword>
<feature type="compositionally biased region" description="Basic residues" evidence="18">
    <location>
        <begin position="577"/>
        <end position="588"/>
    </location>
</feature>
<evidence type="ECO:0000256" key="8">
    <source>
        <dbReference type="ARBA" id="ARBA00022552"/>
    </source>
</evidence>
<dbReference type="GO" id="GO:0006364">
    <property type="term" value="P:rRNA processing"/>
    <property type="evidence" value="ECO:0007669"/>
    <property type="project" value="UniProtKB-KW"/>
</dbReference>
<evidence type="ECO:0000256" key="5">
    <source>
        <dbReference type="ARBA" id="ARBA00022475"/>
    </source>
</evidence>
<keyword evidence="16" id="KW-0694">RNA-binding</keyword>
<dbReference type="Pfam" id="PF20833">
    <property type="entry name" value="RNase_E_G_Thio"/>
    <property type="match status" value="1"/>
</dbReference>
<evidence type="ECO:0000256" key="17">
    <source>
        <dbReference type="ARBA" id="ARBA00023136"/>
    </source>
</evidence>
<gene>
    <name evidence="20" type="ORF">MNBD_PLANCTO03-24</name>
</gene>
<evidence type="ECO:0000256" key="6">
    <source>
        <dbReference type="ARBA" id="ARBA00022490"/>
    </source>
</evidence>
<dbReference type="CDD" id="cd04453">
    <property type="entry name" value="S1_RNase_E"/>
    <property type="match status" value="1"/>
</dbReference>
<dbReference type="InterPro" id="IPR019307">
    <property type="entry name" value="RNA-bd_AU-1/RNase_E/G"/>
</dbReference>
<evidence type="ECO:0000259" key="19">
    <source>
        <dbReference type="PROSITE" id="PS50126"/>
    </source>
</evidence>
<keyword evidence="9" id="KW-0819">tRNA processing</keyword>
<keyword evidence="11" id="KW-0479">Metal-binding</keyword>
<keyword evidence="7" id="KW-0997">Cell inner membrane</keyword>
<comment type="subcellular location">
    <subcellularLocation>
        <location evidence="2">Cytoplasm</location>
    </subcellularLocation>
</comment>
<dbReference type="GO" id="GO:0004519">
    <property type="term" value="F:endonuclease activity"/>
    <property type="evidence" value="ECO:0007669"/>
    <property type="project" value="UniProtKB-KW"/>
</dbReference>
<feature type="compositionally biased region" description="Basic residues" evidence="18">
    <location>
        <begin position="802"/>
        <end position="821"/>
    </location>
</feature>
<dbReference type="PANTHER" id="PTHR30001">
    <property type="entry name" value="RIBONUCLEASE"/>
    <property type="match status" value="1"/>
</dbReference>
<feature type="region of interest" description="Disordered" evidence="18">
    <location>
        <begin position="565"/>
        <end position="843"/>
    </location>
</feature>
<keyword evidence="6" id="KW-0963">Cytoplasm</keyword>
<reference evidence="20" key="1">
    <citation type="submission" date="2018-06" db="EMBL/GenBank/DDBJ databases">
        <authorList>
            <person name="Zhirakovskaya E."/>
        </authorList>
    </citation>
    <scope>NUCLEOTIDE SEQUENCE</scope>
</reference>
<dbReference type="SMART" id="SM00316">
    <property type="entry name" value="S1"/>
    <property type="match status" value="1"/>
</dbReference>
<dbReference type="PANTHER" id="PTHR30001:SF1">
    <property type="entry name" value="RIBONUCLEASE E_G-LIKE PROTEIN, CHLOROPLASTIC"/>
    <property type="match status" value="1"/>
</dbReference>
<evidence type="ECO:0000256" key="2">
    <source>
        <dbReference type="ARBA" id="ARBA00004496"/>
    </source>
</evidence>
<sequence length="843" mass="92191">MPETSMIINYVPGEECRVAIACDGNLEEFHAERTDAVSRVNNIYVGKVTNVEAGIQAAFVDFGLEDNGFLHVSDLHPRYFVEDDATERVGKKTPRRERPPIQQCLKRGQEIIVQVLKEGVGTKGPTLTSYLSIPGRYLVMMPQMDKVGVSRKVEDEDERAKMRDILNELDLPEGFGFILRTAGFDRTKTDLKRDLAYLMRLWKDMEVNRKKAGKRTRLLYTESDLLVRALRDLVTSDISRIIVDDKGALARAAQFMKIVAPRSSVKVMHYTGGRPIFHAFGIEQQLALSHAREVPLPSGGRLVIDETEAIIAIDVNSGKSRSARDAETNAYKTNVEAVEAICRQLRLRDIGGIVINDLIDMRQAKNRKSIESLFRDRLKRDRAKSSIAPISPFGILEMTRQRMRGSLRSQHYTDCPTCQGKGLVQRPNSVVSDALREVAVLLEHEKVDRVELVVSGRIAGELLSNRRGSLNRLERATGKQVQVRVSETLPIDRFTIYAYDANGSDVDPAKLPKPKSPESQLEVVETAAAPDGWAVDPIESSTAADEEAPPAPEGPAPHPIEMEVGEELASDGEGGSKKKRRRRRRRSKKSGEGETTQTEAPESEAPQGEAPQGEAAQGEAGVADHPAEGESGEGEPAEGDAPKKKRRRRRRGKKSGSTAEGAVTVSDEAEASSSGSAAEPQGETDAPAPESTDEAPSEGDEQPKKKKRNRRSRRKRKPFSAEGEAAQPETSTENAEAPTETPAASEEPESADSEPTAKKVKKKRRRRKPASEAATEAASTSSSGAVSDSTVETKPVEAAAKKTAKKTTKKAAKKAAAKKAPRTLYGSTRRKIGPSEASRAHED</sequence>
<dbReference type="InterPro" id="IPR012340">
    <property type="entry name" value="NA-bd_OB-fold"/>
</dbReference>
<evidence type="ECO:0000256" key="11">
    <source>
        <dbReference type="ARBA" id="ARBA00022723"/>
    </source>
</evidence>
<dbReference type="NCBIfam" id="TIGR00757">
    <property type="entry name" value="RNaseEG"/>
    <property type="match status" value="1"/>
</dbReference>
<keyword evidence="14 20" id="KW-0378">Hydrolase</keyword>
<evidence type="ECO:0000256" key="12">
    <source>
        <dbReference type="ARBA" id="ARBA00022730"/>
    </source>
</evidence>
<dbReference type="SUPFAM" id="SSF50249">
    <property type="entry name" value="Nucleic acid-binding proteins"/>
    <property type="match status" value="1"/>
</dbReference>
<evidence type="ECO:0000256" key="10">
    <source>
        <dbReference type="ARBA" id="ARBA00022722"/>
    </source>
</evidence>
<dbReference type="Gene3D" id="3.40.1260.20">
    <property type="entry name" value="Ribonuclease E, catalytic domain"/>
    <property type="match status" value="1"/>
</dbReference>
<dbReference type="AlphaFoldDB" id="A0A3B1DJ88"/>
<name>A0A3B1DJ88_9ZZZZ</name>
<evidence type="ECO:0000256" key="16">
    <source>
        <dbReference type="ARBA" id="ARBA00022884"/>
    </source>
</evidence>
<dbReference type="GO" id="GO:0046872">
    <property type="term" value="F:metal ion binding"/>
    <property type="evidence" value="ECO:0007669"/>
    <property type="project" value="UniProtKB-KW"/>
</dbReference>
<dbReference type="GO" id="GO:0008033">
    <property type="term" value="P:tRNA processing"/>
    <property type="evidence" value="ECO:0007669"/>
    <property type="project" value="UniProtKB-KW"/>
</dbReference>
<keyword evidence="15" id="KW-0460">Magnesium</keyword>
<evidence type="ECO:0000256" key="7">
    <source>
        <dbReference type="ARBA" id="ARBA00022519"/>
    </source>
</evidence>
<comment type="cofactor">
    <cofactor evidence="1">
        <name>Mg(2+)</name>
        <dbReference type="ChEBI" id="CHEBI:18420"/>
    </cofactor>
</comment>
<feature type="compositionally biased region" description="Pro residues" evidence="18">
    <location>
        <begin position="549"/>
        <end position="558"/>
    </location>
</feature>
<dbReference type="InterPro" id="IPR004659">
    <property type="entry name" value="RNase_E/G"/>
</dbReference>
<dbReference type="PROSITE" id="PS50126">
    <property type="entry name" value="S1"/>
    <property type="match status" value="1"/>
</dbReference>
<evidence type="ECO:0000256" key="14">
    <source>
        <dbReference type="ARBA" id="ARBA00022801"/>
    </source>
</evidence>
<feature type="region of interest" description="Disordered" evidence="18">
    <location>
        <begin position="502"/>
        <end position="522"/>
    </location>
</feature>
<feature type="domain" description="S1 motif" evidence="19">
    <location>
        <begin position="41"/>
        <end position="130"/>
    </location>
</feature>
<accession>A0A3B1DJ88</accession>
<feature type="compositionally biased region" description="Basic residues" evidence="18">
    <location>
        <begin position="758"/>
        <end position="768"/>
    </location>
</feature>
<feature type="compositionally biased region" description="Low complexity" evidence="18">
    <location>
        <begin position="771"/>
        <end position="792"/>
    </location>
</feature>
<feature type="region of interest" description="Disordered" evidence="18">
    <location>
        <begin position="540"/>
        <end position="559"/>
    </location>
</feature>
<evidence type="ECO:0000256" key="18">
    <source>
        <dbReference type="SAM" id="MobiDB-lite"/>
    </source>
</evidence>
<dbReference type="Pfam" id="PF10150">
    <property type="entry name" value="RNase_E_G"/>
    <property type="match status" value="1"/>
</dbReference>
<keyword evidence="12" id="KW-0699">rRNA-binding</keyword>
<evidence type="ECO:0000256" key="1">
    <source>
        <dbReference type="ARBA" id="ARBA00001946"/>
    </source>
</evidence>
<evidence type="ECO:0000256" key="15">
    <source>
        <dbReference type="ARBA" id="ARBA00022842"/>
    </source>
</evidence>
<dbReference type="InterPro" id="IPR003029">
    <property type="entry name" value="S1_domain"/>
</dbReference>
<keyword evidence="5" id="KW-1003">Cell membrane</keyword>
<protein>
    <recommendedName>
        <fullName evidence="4">Ribonuclease G</fullName>
    </recommendedName>
</protein>
<evidence type="ECO:0000256" key="9">
    <source>
        <dbReference type="ARBA" id="ARBA00022694"/>
    </source>
</evidence>
<dbReference type="GO" id="GO:0016787">
    <property type="term" value="F:hydrolase activity"/>
    <property type="evidence" value="ECO:0007669"/>
    <property type="project" value="UniProtKB-KW"/>
</dbReference>
<evidence type="ECO:0000256" key="3">
    <source>
        <dbReference type="ARBA" id="ARBA00005663"/>
    </source>
</evidence>
<organism evidence="20">
    <name type="scientific">hydrothermal vent metagenome</name>
    <dbReference type="NCBI Taxonomy" id="652676"/>
    <lineage>
        <taxon>unclassified sequences</taxon>
        <taxon>metagenomes</taxon>
        <taxon>ecological metagenomes</taxon>
    </lineage>
</organism>
<proteinExistence type="inferred from homology"/>
<dbReference type="InterPro" id="IPR048583">
    <property type="entry name" value="RNase_E_G_thioredoxin-like"/>
</dbReference>
<evidence type="ECO:0000256" key="13">
    <source>
        <dbReference type="ARBA" id="ARBA00022759"/>
    </source>
</evidence>
<keyword evidence="17" id="KW-0472">Membrane</keyword>